<name>A0A1N7S2P1_9BURK</name>
<comment type="caution">
    <text evidence="1">The sequence shown here is derived from an EMBL/GenBank/DDBJ whole genome shotgun (WGS) entry which is preliminary data.</text>
</comment>
<dbReference type="AlphaFoldDB" id="A0A1N7S2P1"/>
<reference evidence="1" key="1">
    <citation type="submission" date="2016-12" db="EMBL/GenBank/DDBJ databases">
        <authorList>
            <person name="Moulin L."/>
        </authorList>
    </citation>
    <scope>NUCLEOTIDE SEQUENCE [LARGE SCALE GENOMIC DNA]</scope>
    <source>
        <strain evidence="1">STM 7183</strain>
    </source>
</reference>
<sequence>MQSPTGELFSAIPCHRAFSLNLCKEYGYWHSANDAGTDAYVLSARTSIASVARGVYEMAPYKQRRS</sequence>
<dbReference type="EMBL" id="CYGY02000030">
    <property type="protein sequence ID" value="SIT41609.1"/>
    <property type="molecule type" value="Genomic_DNA"/>
</dbReference>
<protein>
    <submittedName>
        <fullName evidence="1">Uncharacterized protein</fullName>
    </submittedName>
</protein>
<keyword evidence="2" id="KW-1185">Reference proteome</keyword>
<accession>A0A1N7S2P1</accession>
<proteinExistence type="predicted"/>
<evidence type="ECO:0000313" key="2">
    <source>
        <dbReference type="Proteomes" id="UP000195569"/>
    </source>
</evidence>
<dbReference type="Proteomes" id="UP000195569">
    <property type="component" value="Unassembled WGS sequence"/>
</dbReference>
<organism evidence="1 2">
    <name type="scientific">Paraburkholderia piptadeniae</name>
    <dbReference type="NCBI Taxonomy" id="1701573"/>
    <lineage>
        <taxon>Bacteria</taxon>
        <taxon>Pseudomonadati</taxon>
        <taxon>Pseudomonadota</taxon>
        <taxon>Betaproteobacteria</taxon>
        <taxon>Burkholderiales</taxon>
        <taxon>Burkholderiaceae</taxon>
        <taxon>Paraburkholderia</taxon>
    </lineage>
</organism>
<evidence type="ECO:0000313" key="1">
    <source>
        <dbReference type="EMBL" id="SIT41609.1"/>
    </source>
</evidence>
<gene>
    <name evidence="1" type="ORF">BN2476_300086</name>
</gene>